<dbReference type="GO" id="GO:0005634">
    <property type="term" value="C:nucleus"/>
    <property type="evidence" value="ECO:0007669"/>
    <property type="project" value="InterPro"/>
</dbReference>
<organism evidence="2 3">
    <name type="scientific">Entomortierella chlamydospora</name>
    <dbReference type="NCBI Taxonomy" id="101097"/>
    <lineage>
        <taxon>Eukaryota</taxon>
        <taxon>Fungi</taxon>
        <taxon>Fungi incertae sedis</taxon>
        <taxon>Mucoromycota</taxon>
        <taxon>Mortierellomycotina</taxon>
        <taxon>Mortierellomycetes</taxon>
        <taxon>Mortierellales</taxon>
        <taxon>Mortierellaceae</taxon>
        <taxon>Entomortierella</taxon>
    </lineage>
</organism>
<feature type="compositionally biased region" description="Polar residues" evidence="1">
    <location>
        <begin position="682"/>
        <end position="697"/>
    </location>
</feature>
<comment type="caution">
    <text evidence="2">The sequence shown here is derived from an EMBL/GenBank/DDBJ whole genome shotgun (WGS) entry which is preliminary data.</text>
</comment>
<dbReference type="InterPro" id="IPR026153">
    <property type="entry name" value="Treslin"/>
</dbReference>
<feature type="region of interest" description="Disordered" evidence="1">
    <location>
        <begin position="972"/>
        <end position="1022"/>
    </location>
</feature>
<sequence>MLPASFSPSTSHAKVPLNVVLIIDTYQPYDVDEATIERAVTFLRRSLVRMLLYFQCNMDAKFQWTYQFFNSRAHQDIGSIPNRILQSLNMGTVNNCVEEYQKIISVEATPTSSSGKGVNSTTGAMHRANESDGISPCYNLRRQLVHSFADFGLEITSYHSPMKAASGFSRSQSLQKHFLPVGIRNYMYVLSPLPRTWTETVQFLGVQRQPQNDMNLLGPRKSDILEVLKGVKDAFFGQGLWDRFLDQRTSLSWIDTSSKDEPDELVKDHVLSNNNSKSRQYTRLALLHPTTPGAGVLEVLEEGQDIRHTVPIINSKCTSARSFSMAMMEKSWSRLGAFVDQASVKPKPKALFRLEEMPSCISGSLKPPQVTNTPTKSKLPMSKPLPGEIVENIEDPPIDIERAESIDDPCLNLRKAYLRYLYQDETVSDYVRRLNTASKEITALAAKLGIPLKEAQQKLVAFIIEFLRIWPSKMGSKYRQIAKELNAGKITESKTQENYVILDDERPELDAWKAQVMKNVRDESVRLYLRKLKAKDTQIQIVQNLHILLLIDKYGLEENKPFKKDPGAQKTINSFMDELCIAASIEDQPSGLMSPQTPRSKDMDSAKKFFTRVVNRYYEPSLPKIVEQLAIKCGVETGLLASPRPSRGSKRAGIKRSASLGVLQKPSRLDLTAAMQTEPAGPSSSNASTPIDGTASKSGFPMTRQLTSENSSRNVLNSSIFRNRQVVMTRGSVQGVGMPPPVAASNSTAPTQTKPLSSSFRSKSMSSSDLLLEDEDAPPKIAKLRLKQFYHDKESEEVLKLFRRQRPLSKADMVESNPFGPIGDNDVNEDDDDDDDDDDLGALGKYLNRKGTTSWGVIKSTNVPASHSDILKSPSRGASQRRSSPKKKRDTSPLRQYSSLSSSTSSLPPLSLPSESVVPSTPTMAQRHLYQNTSRSPSTPTRRAQFRRHQSQQSFFSNNNRLELENEVIVPSTPTRRSRTQSDHSLASQIRGDTHYGFDVLGSPTKRRRGGGGGDDDDDIDIDNEIRRIPRSPSLSHYRRSHQVKRSPTSTWLTQPSSLLDKLRATGPGRKRIHLDSEVTTGGSKAVLVPGTPSSSLSTAASGWMQSNLPSVTVSTTDITSSAMTESSLSSLDSALSSKNTTTTTPTHSSFLLSTPKSAAKSAALAAAHFGLKTPEMYISSPTPVRQTTQRQIDFSLFSADD</sequence>
<feature type="region of interest" description="Disordered" evidence="1">
    <location>
        <begin position="809"/>
        <end position="843"/>
    </location>
</feature>
<feature type="compositionally biased region" description="Acidic residues" evidence="1">
    <location>
        <begin position="826"/>
        <end position="840"/>
    </location>
</feature>
<feature type="region of interest" description="Disordered" evidence="1">
    <location>
        <begin position="363"/>
        <end position="385"/>
    </location>
</feature>
<feature type="compositionally biased region" description="Polar residues" evidence="1">
    <location>
        <begin position="929"/>
        <end position="942"/>
    </location>
</feature>
<evidence type="ECO:0000313" key="2">
    <source>
        <dbReference type="EMBL" id="KAG0022699.1"/>
    </source>
</evidence>
<feature type="compositionally biased region" description="Low complexity" evidence="1">
    <location>
        <begin position="898"/>
        <end position="923"/>
    </location>
</feature>
<dbReference type="GO" id="GO:0030174">
    <property type="term" value="P:regulation of DNA-templated DNA replication initiation"/>
    <property type="evidence" value="ECO:0007669"/>
    <property type="project" value="TreeGrafter"/>
</dbReference>
<dbReference type="PANTHER" id="PTHR21556">
    <property type="entry name" value="TRESLIN"/>
    <property type="match status" value="1"/>
</dbReference>
<feature type="region of interest" description="Disordered" evidence="1">
    <location>
        <begin position="865"/>
        <end position="959"/>
    </location>
</feature>
<dbReference type="EMBL" id="JAAAID010000092">
    <property type="protein sequence ID" value="KAG0022699.1"/>
    <property type="molecule type" value="Genomic_DNA"/>
</dbReference>
<dbReference type="AlphaFoldDB" id="A0A9P6N2P6"/>
<feature type="region of interest" description="Disordered" evidence="1">
    <location>
        <begin position="734"/>
        <end position="762"/>
    </location>
</feature>
<evidence type="ECO:0008006" key="4">
    <source>
        <dbReference type="Google" id="ProtNLM"/>
    </source>
</evidence>
<keyword evidence="3" id="KW-1185">Reference proteome</keyword>
<name>A0A9P6N2P6_9FUNG</name>
<feature type="region of interest" description="Disordered" evidence="1">
    <location>
        <begin position="1034"/>
        <end position="1053"/>
    </location>
</feature>
<dbReference type="GO" id="GO:0006260">
    <property type="term" value="P:DNA replication"/>
    <property type="evidence" value="ECO:0007669"/>
    <property type="project" value="InterPro"/>
</dbReference>
<dbReference type="Gene3D" id="1.20.58.2130">
    <property type="match status" value="1"/>
</dbReference>
<dbReference type="GO" id="GO:0010212">
    <property type="term" value="P:response to ionizing radiation"/>
    <property type="evidence" value="ECO:0007669"/>
    <property type="project" value="InterPro"/>
</dbReference>
<feature type="compositionally biased region" description="Polar residues" evidence="1">
    <location>
        <begin position="704"/>
        <end position="717"/>
    </location>
</feature>
<protein>
    <recommendedName>
        <fullName evidence="4">DNA replication regulator Sld3 C-terminal domain-containing protein</fullName>
    </recommendedName>
</protein>
<feature type="region of interest" description="Disordered" evidence="1">
    <location>
        <begin position="640"/>
        <end position="717"/>
    </location>
</feature>
<dbReference type="GO" id="GO:0007095">
    <property type="term" value="P:mitotic G2 DNA damage checkpoint signaling"/>
    <property type="evidence" value="ECO:0007669"/>
    <property type="project" value="TreeGrafter"/>
</dbReference>
<accession>A0A9P6N2P6</accession>
<dbReference type="GO" id="GO:0033314">
    <property type="term" value="P:mitotic DNA replication checkpoint signaling"/>
    <property type="evidence" value="ECO:0007669"/>
    <property type="project" value="InterPro"/>
</dbReference>
<reference evidence="2" key="1">
    <citation type="journal article" date="2020" name="Fungal Divers.">
        <title>Resolving the Mortierellaceae phylogeny through synthesis of multi-gene phylogenetics and phylogenomics.</title>
        <authorList>
            <person name="Vandepol N."/>
            <person name="Liber J."/>
            <person name="Desiro A."/>
            <person name="Na H."/>
            <person name="Kennedy M."/>
            <person name="Barry K."/>
            <person name="Grigoriev I.V."/>
            <person name="Miller A.N."/>
            <person name="O'Donnell K."/>
            <person name="Stajich J.E."/>
            <person name="Bonito G."/>
        </authorList>
    </citation>
    <scope>NUCLEOTIDE SEQUENCE</scope>
    <source>
        <strain evidence="2">NRRL 2769</strain>
    </source>
</reference>
<feature type="compositionally biased region" description="Polar residues" evidence="1">
    <location>
        <begin position="744"/>
        <end position="755"/>
    </location>
</feature>
<proteinExistence type="predicted"/>
<evidence type="ECO:0000256" key="1">
    <source>
        <dbReference type="SAM" id="MobiDB-lite"/>
    </source>
</evidence>
<dbReference type="GO" id="GO:0003682">
    <property type="term" value="F:chromatin binding"/>
    <property type="evidence" value="ECO:0007669"/>
    <property type="project" value="TreeGrafter"/>
</dbReference>
<dbReference type="Proteomes" id="UP000703661">
    <property type="component" value="Unassembled WGS sequence"/>
</dbReference>
<evidence type="ECO:0000313" key="3">
    <source>
        <dbReference type="Proteomes" id="UP000703661"/>
    </source>
</evidence>
<gene>
    <name evidence="2" type="ORF">BGZ80_011434</name>
</gene>
<dbReference type="PANTHER" id="PTHR21556:SF2">
    <property type="entry name" value="TRESLIN"/>
    <property type="match status" value="1"/>
</dbReference>